<evidence type="ECO:0000313" key="1">
    <source>
        <dbReference type="EMBL" id="PTL37152.1"/>
    </source>
</evidence>
<reference evidence="1 2" key="1">
    <citation type="submission" date="2017-09" db="EMBL/GenBank/DDBJ databases">
        <title>Bloom of a denitrifying methanotroph, Candidatus Methylomirabilis limnetica, in a deep stratified lake.</title>
        <authorList>
            <person name="Graf J.S."/>
            <person name="Marchant H.K."/>
            <person name="Tienken D."/>
            <person name="Hach P.F."/>
            <person name="Brand A."/>
            <person name="Schubert C.J."/>
            <person name="Kuypers M.M."/>
            <person name="Milucka J."/>
        </authorList>
    </citation>
    <scope>NUCLEOTIDE SEQUENCE [LARGE SCALE GENOMIC DNA]</scope>
    <source>
        <strain evidence="1 2">Zug</strain>
    </source>
</reference>
<keyword evidence="2" id="KW-1185">Reference proteome</keyword>
<dbReference type="AlphaFoldDB" id="A0A2T4U1C3"/>
<accession>A0A2T4U1C3</accession>
<sequence>MKLKLKDYLRNRLAGLKHLPDEPVSSSSCSVIVCLRIAVVPKDRLTIIPSLPHRIRVAGCND</sequence>
<comment type="caution">
    <text evidence="1">The sequence shown here is derived from an EMBL/GenBank/DDBJ whole genome shotgun (WGS) entry which is preliminary data.</text>
</comment>
<name>A0A2T4U1C3_9BACT</name>
<proteinExistence type="predicted"/>
<protein>
    <submittedName>
        <fullName evidence="1">Uncharacterized protein</fullName>
    </submittedName>
</protein>
<organism evidence="1 2">
    <name type="scientific">Candidatus Methylomirabilis limnetica</name>
    <dbReference type="NCBI Taxonomy" id="2033718"/>
    <lineage>
        <taxon>Bacteria</taxon>
        <taxon>Candidatus Methylomirabilota</taxon>
        <taxon>Candidatus Methylomirabilia</taxon>
        <taxon>Candidatus Methylomirabilales</taxon>
        <taxon>Candidatus Methylomirabilaceae</taxon>
        <taxon>Candidatus Methylomirabilis</taxon>
    </lineage>
</organism>
<reference evidence="2" key="2">
    <citation type="journal article" date="2018" name="Environ. Microbiol.">
        <title>Bloom of a denitrifying methanotroph, 'Candidatus Methylomirabilis limnetica', in a deep stratified lake.</title>
        <authorList>
            <person name="Graf J.S."/>
            <person name="Mayr M.J."/>
            <person name="Marchant H.K."/>
            <person name="Tienken D."/>
            <person name="Hach P.F."/>
            <person name="Brand A."/>
            <person name="Schubert C.J."/>
            <person name="Kuypers M.M."/>
            <person name="Milucka J."/>
        </authorList>
    </citation>
    <scope>NUCLEOTIDE SEQUENCE [LARGE SCALE GENOMIC DNA]</scope>
    <source>
        <strain evidence="2">Zug</strain>
    </source>
</reference>
<gene>
    <name evidence="1" type="ORF">CLG94_01065</name>
</gene>
<dbReference type="Proteomes" id="UP000241436">
    <property type="component" value="Unassembled WGS sequence"/>
</dbReference>
<evidence type="ECO:0000313" key="2">
    <source>
        <dbReference type="Proteomes" id="UP000241436"/>
    </source>
</evidence>
<dbReference type="EMBL" id="NVQC01000008">
    <property type="protein sequence ID" value="PTL37152.1"/>
    <property type="molecule type" value="Genomic_DNA"/>
</dbReference>